<name>A0A8K0XLK4_9AGAR</name>
<feature type="domain" description="BTB" evidence="2">
    <location>
        <begin position="54"/>
        <end position="161"/>
    </location>
</feature>
<accession>A0A8K0XLK4</accession>
<comment type="caution">
    <text evidence="3">The sequence shown here is derived from an EMBL/GenBank/DDBJ whole genome shotgun (WGS) entry which is preliminary data.</text>
</comment>
<proteinExistence type="predicted"/>
<evidence type="ECO:0000313" key="4">
    <source>
        <dbReference type="Proteomes" id="UP000813824"/>
    </source>
</evidence>
<protein>
    <recommendedName>
        <fullName evidence="2">BTB domain-containing protein</fullName>
    </recommendedName>
</protein>
<gene>
    <name evidence="3" type="ORF">BXZ70DRAFT_1067466</name>
</gene>
<evidence type="ECO:0000259" key="2">
    <source>
        <dbReference type="SMART" id="SM00225"/>
    </source>
</evidence>
<keyword evidence="4" id="KW-1185">Reference proteome</keyword>
<feature type="compositionally biased region" description="Polar residues" evidence="1">
    <location>
        <begin position="1"/>
        <end position="21"/>
    </location>
</feature>
<reference evidence="3" key="1">
    <citation type="journal article" date="2021" name="New Phytol.">
        <title>Evolutionary innovations through gain and loss of genes in the ectomycorrhizal Boletales.</title>
        <authorList>
            <person name="Wu G."/>
            <person name="Miyauchi S."/>
            <person name="Morin E."/>
            <person name="Kuo A."/>
            <person name="Drula E."/>
            <person name="Varga T."/>
            <person name="Kohler A."/>
            <person name="Feng B."/>
            <person name="Cao Y."/>
            <person name="Lipzen A."/>
            <person name="Daum C."/>
            <person name="Hundley H."/>
            <person name="Pangilinan J."/>
            <person name="Johnson J."/>
            <person name="Barry K."/>
            <person name="LaButti K."/>
            <person name="Ng V."/>
            <person name="Ahrendt S."/>
            <person name="Min B."/>
            <person name="Choi I.G."/>
            <person name="Park H."/>
            <person name="Plett J.M."/>
            <person name="Magnuson J."/>
            <person name="Spatafora J.W."/>
            <person name="Nagy L.G."/>
            <person name="Henrissat B."/>
            <person name="Grigoriev I.V."/>
            <person name="Yang Z.L."/>
            <person name="Xu J."/>
            <person name="Martin F.M."/>
        </authorList>
    </citation>
    <scope>NUCLEOTIDE SEQUENCE</scope>
    <source>
        <strain evidence="3">KKN 215</strain>
    </source>
</reference>
<feature type="region of interest" description="Disordered" evidence="1">
    <location>
        <begin position="1"/>
        <end position="36"/>
    </location>
</feature>
<dbReference type="OrthoDB" id="3036049at2759"/>
<dbReference type="InterPro" id="IPR011333">
    <property type="entry name" value="SKP1/BTB/POZ_sf"/>
</dbReference>
<sequence>MAPADSTGQDLLHTTSSQSDADVTRPRSESSLTSLSPQTAFQFQPSAEVWYNDGTIILVAGDTGFRVYAGILSEQSPVFSELLSEIPGHTPQNATFDGSPLLWLPDHPKEMQYLLKAIHCTRFVVDPELDFNVLCGILHLSTLYRIPHLRLRAILALQHYFPPTLDEWLNAKTSRQKLSASDIFHLANVARTTDASALLVSVLTWCAGQPLDHILEGVTAGPRTEGPHVTHFDQINLLAVLRARPQLHRLAYSTTLQDVFISISCVKTRCLLMKRILGSKLIEGRETDGFLNPLWSYRPLSTLHPQVLCEMCRRELTQSVETGSRCVWEKLPGIFGLECWNGLETPSV</sequence>
<dbReference type="SMART" id="SM00225">
    <property type="entry name" value="BTB"/>
    <property type="match status" value="1"/>
</dbReference>
<evidence type="ECO:0000256" key="1">
    <source>
        <dbReference type="SAM" id="MobiDB-lite"/>
    </source>
</evidence>
<dbReference type="Proteomes" id="UP000813824">
    <property type="component" value="Unassembled WGS sequence"/>
</dbReference>
<dbReference type="AlphaFoldDB" id="A0A8K0XLK4"/>
<organism evidence="3 4">
    <name type="scientific">Cristinia sonorae</name>
    <dbReference type="NCBI Taxonomy" id="1940300"/>
    <lineage>
        <taxon>Eukaryota</taxon>
        <taxon>Fungi</taxon>
        <taxon>Dikarya</taxon>
        <taxon>Basidiomycota</taxon>
        <taxon>Agaricomycotina</taxon>
        <taxon>Agaricomycetes</taxon>
        <taxon>Agaricomycetidae</taxon>
        <taxon>Agaricales</taxon>
        <taxon>Pleurotineae</taxon>
        <taxon>Stephanosporaceae</taxon>
        <taxon>Cristinia</taxon>
    </lineage>
</organism>
<dbReference type="EMBL" id="JAEVFJ010000038">
    <property type="protein sequence ID" value="KAH8089863.1"/>
    <property type="molecule type" value="Genomic_DNA"/>
</dbReference>
<dbReference type="InterPro" id="IPR000210">
    <property type="entry name" value="BTB/POZ_dom"/>
</dbReference>
<dbReference type="Gene3D" id="3.30.710.10">
    <property type="entry name" value="Potassium Channel Kv1.1, Chain A"/>
    <property type="match status" value="1"/>
</dbReference>
<evidence type="ECO:0000313" key="3">
    <source>
        <dbReference type="EMBL" id="KAH8089863.1"/>
    </source>
</evidence>